<reference evidence="6" key="1">
    <citation type="submission" date="2022-10" db="EMBL/GenBank/DDBJ databases">
        <authorList>
            <person name="Yu W.X."/>
        </authorList>
    </citation>
    <scope>NUCLEOTIDE SEQUENCE</scope>
    <source>
        <strain evidence="6">D04</strain>
    </source>
</reference>
<evidence type="ECO:0000256" key="1">
    <source>
        <dbReference type="ARBA" id="ARBA00009865"/>
    </source>
</evidence>
<protein>
    <submittedName>
        <fullName evidence="6">Family 43 glycosylhydrolase</fullName>
    </submittedName>
</protein>
<evidence type="ECO:0000256" key="5">
    <source>
        <dbReference type="ARBA" id="ARBA00023295"/>
    </source>
</evidence>
<keyword evidence="3" id="KW-0378">Hydrolase</keyword>
<comment type="similarity">
    <text evidence="1">Belongs to the glycosyl hydrolase 43 family.</text>
</comment>
<keyword evidence="7" id="KW-1185">Reference proteome</keyword>
<dbReference type="PANTHER" id="PTHR43772">
    <property type="entry name" value="ENDO-1,4-BETA-XYLANASE"/>
    <property type="match status" value="1"/>
</dbReference>
<sequence>MTACSGKQNFTGYLFVYFTGNGVGEEQVHYAISEDGFNYRALNDNKPIIASQDISSSGGVRDPHILRSPDGKGFYMVLTDLYVPEMGWENRALVMLKSEDLVHWEHTNVNIPESYPVKYGQVNRVWAPQTIYDKSEGKYMVYFSMRSNHDPDKIYYAYANEDFTGFESAPKQLFFSPTNNACIDADIIEKDNKYHMFFKSEDGKPGIKLAVSDKVNSGYEQVSPERVDKESHNVEGSSVFKLNNSDEWILMYDVYMKGRYQFAKSKDLETFEVIDDDISMNFHPRHGCVLPITQNELELLVSQWGSFNDPLIQAKAKDIKQQNIIIDGKNRHIHLPVKHNVEVDNFDPQLCGKMGFSVVPNGAQDFSKGAVDYQVKINNMGSEVFKVSVSEDCNPVIDGFYADPDILYSNKTGKYYIYPTTDGFDSWSGYYFKTFSSENLVDWKDEGVILDLKKDVSWANRNAWAPTAIEKKVGDSYKYYYYFTAAQKIGVAVSDNPTGPFKDKGEALIDQFPKGINYGQQIDPYVFSDPESDKNYLYWGNGYMAGVELNDDMMSVKEHTLKIMTPDNTYREGSCVFYRNGKYYFMWSEDDTRSPNYKVRYAVADSPLGDLTIPENNLVIEKRPEAGIYGTGHNSILQVPGKDEWYLVYHRFTLPNGIAMGDAAGFHREVCLDQLTFNDKDEIVTVIPTVEGIKGIAL</sequence>
<dbReference type="Pfam" id="PF04616">
    <property type="entry name" value="Glyco_hydro_43"/>
    <property type="match status" value="2"/>
</dbReference>
<keyword evidence="5" id="KW-0326">Glycosidase</keyword>
<evidence type="ECO:0000256" key="2">
    <source>
        <dbReference type="ARBA" id="ARBA00022651"/>
    </source>
</evidence>
<dbReference type="InterPro" id="IPR023296">
    <property type="entry name" value="Glyco_hydro_beta-prop_sf"/>
</dbReference>
<dbReference type="CDD" id="cd08983">
    <property type="entry name" value="GH43_Bt3655-like"/>
    <property type="match status" value="1"/>
</dbReference>
<dbReference type="EMBL" id="JAPDPI010000049">
    <property type="protein sequence ID" value="MCW3807518.1"/>
    <property type="molecule type" value="Genomic_DNA"/>
</dbReference>
<evidence type="ECO:0000256" key="3">
    <source>
        <dbReference type="ARBA" id="ARBA00022801"/>
    </source>
</evidence>
<keyword evidence="4" id="KW-0119">Carbohydrate metabolism</keyword>
<dbReference type="CDD" id="cd18828">
    <property type="entry name" value="GH43_BT3675-like"/>
    <property type="match status" value="1"/>
</dbReference>
<dbReference type="PANTHER" id="PTHR43772:SF2">
    <property type="entry name" value="PUTATIVE (AFU_ORTHOLOGUE AFUA_2G04480)-RELATED"/>
    <property type="match status" value="1"/>
</dbReference>
<dbReference type="GO" id="GO:0004553">
    <property type="term" value="F:hydrolase activity, hydrolyzing O-glycosyl compounds"/>
    <property type="evidence" value="ECO:0007669"/>
    <property type="project" value="InterPro"/>
</dbReference>
<organism evidence="6 7">
    <name type="scientific">Plebeiibacterium marinum</name>
    <dbReference type="NCBI Taxonomy" id="2992111"/>
    <lineage>
        <taxon>Bacteria</taxon>
        <taxon>Pseudomonadati</taxon>
        <taxon>Bacteroidota</taxon>
        <taxon>Bacteroidia</taxon>
        <taxon>Marinilabiliales</taxon>
        <taxon>Marinilabiliaceae</taxon>
        <taxon>Plebeiibacterium</taxon>
    </lineage>
</organism>
<comment type="caution">
    <text evidence="6">The sequence shown here is derived from an EMBL/GenBank/DDBJ whole genome shotgun (WGS) entry which is preliminary data.</text>
</comment>
<dbReference type="SUPFAM" id="SSF75005">
    <property type="entry name" value="Arabinanase/levansucrase/invertase"/>
    <property type="match status" value="2"/>
</dbReference>
<name>A0AAE3SLE3_9BACT</name>
<dbReference type="AlphaFoldDB" id="A0AAE3SLE3"/>
<accession>A0AAE3SLE3</accession>
<gene>
    <name evidence="6" type="ORF">OM074_17960</name>
</gene>
<keyword evidence="2" id="KW-0624">Polysaccharide degradation</keyword>
<dbReference type="RefSeq" id="WP_301201950.1">
    <property type="nucleotide sequence ID" value="NZ_JAPDPI010000049.1"/>
</dbReference>
<dbReference type="Proteomes" id="UP001207408">
    <property type="component" value="Unassembled WGS sequence"/>
</dbReference>
<dbReference type="InterPro" id="IPR052176">
    <property type="entry name" value="Glycosyl_Hydrlase_43_Enz"/>
</dbReference>
<evidence type="ECO:0000256" key="4">
    <source>
        <dbReference type="ARBA" id="ARBA00023277"/>
    </source>
</evidence>
<dbReference type="GO" id="GO:0045493">
    <property type="term" value="P:xylan catabolic process"/>
    <property type="evidence" value="ECO:0007669"/>
    <property type="project" value="UniProtKB-KW"/>
</dbReference>
<proteinExistence type="inferred from homology"/>
<dbReference type="InterPro" id="IPR006710">
    <property type="entry name" value="Glyco_hydro_43"/>
</dbReference>
<evidence type="ECO:0000313" key="7">
    <source>
        <dbReference type="Proteomes" id="UP001207408"/>
    </source>
</evidence>
<dbReference type="Gene3D" id="2.115.10.20">
    <property type="entry name" value="Glycosyl hydrolase domain, family 43"/>
    <property type="match status" value="3"/>
</dbReference>
<keyword evidence="2" id="KW-0858">Xylan degradation</keyword>
<evidence type="ECO:0000313" key="6">
    <source>
        <dbReference type="EMBL" id="MCW3807518.1"/>
    </source>
</evidence>